<feature type="region of interest" description="Disordered" evidence="1">
    <location>
        <begin position="150"/>
        <end position="209"/>
    </location>
</feature>
<proteinExistence type="predicted"/>
<reference evidence="2" key="1">
    <citation type="submission" date="2021-01" db="UniProtKB">
        <authorList>
            <consortium name="EnsemblPlants"/>
        </authorList>
    </citation>
    <scope>IDENTIFICATION</scope>
</reference>
<dbReference type="PANTHER" id="PTHR37392">
    <property type="entry name" value="OS09G0556800 PROTEIN"/>
    <property type="match status" value="1"/>
</dbReference>
<feature type="region of interest" description="Disordered" evidence="1">
    <location>
        <begin position="298"/>
        <end position="329"/>
    </location>
</feature>
<feature type="region of interest" description="Disordered" evidence="1">
    <location>
        <begin position="252"/>
        <end position="272"/>
    </location>
</feature>
<accession>A0A7N0RG41</accession>
<dbReference type="Gramene" id="Kaladp0011s0167.1.v1.1">
    <property type="protein sequence ID" value="Kaladp0011s0167.1.v1.1"/>
    <property type="gene ID" value="Kaladp0011s0167.v1.1"/>
</dbReference>
<sequence>MVNNSLHGSITSICKNMLPFSFKKRRGLPPTERRLSEIQLKNLKWQQESFHQIIKLTGLQKEGILSDAEISEFKSHLMDALMEVNAEQEHSSILRDKLLFLQELYFAKCILEDEYHSMKSLLLHRLSVAEGETDTPNEWSIVEFKDRSQTQISKSKSRNGSSKKQPQIKGSTSVLGLVLATHRNERVDQHPHNKSSNVSGSLDYDPSWEKNEKKIETKAMLMMERSEPEPEPEKRDKSAKKQWGFSGFKKWKRKSSEEESTEPVPSEVKSDFVDGFVRVEAVDSSKQIKKKLQSELSLEKEEIENEQPPVQLKSDSATKSSRKPCGDDLDDQLEAIWANSTKWATFDDEEDENCHPNQFSYQETSSFEMEKQAQKSYDCTNPFAENYNSRNRPLVSESISSLHTNLFWTPMSS</sequence>
<dbReference type="EnsemblPlants" id="Kaladp0011s0167.1.v1.1">
    <property type="protein sequence ID" value="Kaladp0011s0167.1.v1.1"/>
    <property type="gene ID" value="Kaladp0011s0167.v1.1"/>
</dbReference>
<name>A0A7N0RG41_KALFE</name>
<dbReference type="AlphaFoldDB" id="A0A7N0RG41"/>
<keyword evidence="3" id="KW-1185">Reference proteome</keyword>
<dbReference type="Proteomes" id="UP000594263">
    <property type="component" value="Unplaced"/>
</dbReference>
<evidence type="ECO:0000313" key="2">
    <source>
        <dbReference type="EnsemblPlants" id="Kaladp0011s0167.1.v1.1"/>
    </source>
</evidence>
<feature type="compositionally biased region" description="Basic and acidic residues" evidence="1">
    <location>
        <begin position="182"/>
        <end position="191"/>
    </location>
</feature>
<organism evidence="2 3">
    <name type="scientific">Kalanchoe fedtschenkoi</name>
    <name type="common">Lavender scallops</name>
    <name type="synonym">South American air plant</name>
    <dbReference type="NCBI Taxonomy" id="63787"/>
    <lineage>
        <taxon>Eukaryota</taxon>
        <taxon>Viridiplantae</taxon>
        <taxon>Streptophyta</taxon>
        <taxon>Embryophyta</taxon>
        <taxon>Tracheophyta</taxon>
        <taxon>Spermatophyta</taxon>
        <taxon>Magnoliopsida</taxon>
        <taxon>eudicotyledons</taxon>
        <taxon>Gunneridae</taxon>
        <taxon>Pentapetalae</taxon>
        <taxon>Saxifragales</taxon>
        <taxon>Crassulaceae</taxon>
        <taxon>Kalanchoe</taxon>
    </lineage>
</organism>
<dbReference type="PANTHER" id="PTHR37392:SF1">
    <property type="entry name" value="OS09G0556800 PROTEIN"/>
    <property type="match status" value="1"/>
</dbReference>
<protein>
    <submittedName>
        <fullName evidence="2">Uncharacterized protein</fullName>
    </submittedName>
</protein>
<evidence type="ECO:0000256" key="1">
    <source>
        <dbReference type="SAM" id="MobiDB-lite"/>
    </source>
</evidence>
<evidence type="ECO:0000313" key="3">
    <source>
        <dbReference type="Proteomes" id="UP000594263"/>
    </source>
</evidence>